<feature type="non-terminal residue" evidence="2">
    <location>
        <position position="191"/>
    </location>
</feature>
<name>A0A364NSF9_9PROT</name>
<feature type="compositionally biased region" description="Basic and acidic residues" evidence="1">
    <location>
        <begin position="145"/>
        <end position="154"/>
    </location>
</feature>
<proteinExistence type="predicted"/>
<evidence type="ECO:0000313" key="2">
    <source>
        <dbReference type="EMBL" id="RAU19960.1"/>
    </source>
</evidence>
<feature type="non-terminal residue" evidence="2">
    <location>
        <position position="1"/>
    </location>
</feature>
<organism evidence="2 3">
    <name type="scientific">Paramagnetospirillum kuznetsovii</name>
    <dbReference type="NCBI Taxonomy" id="2053833"/>
    <lineage>
        <taxon>Bacteria</taxon>
        <taxon>Pseudomonadati</taxon>
        <taxon>Pseudomonadota</taxon>
        <taxon>Alphaproteobacteria</taxon>
        <taxon>Rhodospirillales</taxon>
        <taxon>Magnetospirillaceae</taxon>
        <taxon>Paramagnetospirillum</taxon>
    </lineage>
</organism>
<gene>
    <name evidence="2" type="ORF">CU669_20960</name>
</gene>
<accession>A0A364NSF9</accession>
<keyword evidence="3" id="KW-1185">Reference proteome</keyword>
<comment type="caution">
    <text evidence="2">The sequence shown here is derived from an EMBL/GenBank/DDBJ whole genome shotgun (WGS) entry which is preliminary data.</text>
</comment>
<dbReference type="Proteomes" id="UP000251075">
    <property type="component" value="Unassembled WGS sequence"/>
</dbReference>
<protein>
    <submittedName>
        <fullName evidence="2">IS1634 family transposase</fullName>
    </submittedName>
</protein>
<evidence type="ECO:0000256" key="1">
    <source>
        <dbReference type="SAM" id="MobiDB-lite"/>
    </source>
</evidence>
<dbReference type="AlphaFoldDB" id="A0A364NSF9"/>
<sequence>VGEVLHRHKMAKHFDLTIGDASFSFRRKAEAIAAEAALDGLYVVRTNLSAEVMGDAETVTAYKSLSRVERAFRSIKTVDLEIRPIFHWASPRVKAHVFLCMLAYHVEHHMRSKLAPLLYDDTDRETAARMRNSAVAKAQRSPSAVRKETTGRTEDRLPVQSFQSLLGDLATYCRIQATTPLNENYVFTLTS</sequence>
<dbReference type="EMBL" id="PGTO01000066">
    <property type="protein sequence ID" value="RAU19960.1"/>
    <property type="molecule type" value="Genomic_DNA"/>
</dbReference>
<reference evidence="2 3" key="1">
    <citation type="submission" date="2017-11" db="EMBL/GenBank/DDBJ databases">
        <title>Draft genome sequence of magnetotactic bacterium Magnetospirillum kuznetsovii LBB-42.</title>
        <authorList>
            <person name="Grouzdev D.S."/>
            <person name="Rysina M.S."/>
            <person name="Baslerov R.V."/>
            <person name="Koziaeva V."/>
        </authorList>
    </citation>
    <scope>NUCLEOTIDE SEQUENCE [LARGE SCALE GENOMIC DNA]</scope>
    <source>
        <strain evidence="2 3">LBB-42</strain>
    </source>
</reference>
<evidence type="ECO:0000313" key="3">
    <source>
        <dbReference type="Proteomes" id="UP000251075"/>
    </source>
</evidence>
<feature type="region of interest" description="Disordered" evidence="1">
    <location>
        <begin position="133"/>
        <end position="154"/>
    </location>
</feature>